<proteinExistence type="inferred from homology"/>
<evidence type="ECO:0000256" key="1">
    <source>
        <dbReference type="ARBA" id="ARBA00008645"/>
    </source>
</evidence>
<dbReference type="GO" id="GO:0008239">
    <property type="term" value="F:dipeptidyl-peptidase activity"/>
    <property type="evidence" value="ECO:0007669"/>
    <property type="project" value="InterPro"/>
</dbReference>
<evidence type="ECO:0000313" key="5">
    <source>
        <dbReference type="Proteomes" id="UP000285112"/>
    </source>
</evidence>
<dbReference type="Pfam" id="PF02129">
    <property type="entry name" value="Peptidase_S15"/>
    <property type="match status" value="1"/>
</dbReference>
<dbReference type="InterPro" id="IPR000383">
    <property type="entry name" value="Xaa-Pro-like_dom"/>
</dbReference>
<dbReference type="OrthoDB" id="5240615at2"/>
<evidence type="ECO:0000313" key="4">
    <source>
        <dbReference type="EMBL" id="RJQ81902.1"/>
    </source>
</evidence>
<dbReference type="EMBL" id="QZFV01000105">
    <property type="protein sequence ID" value="RJQ81902.1"/>
    <property type="molecule type" value="Genomic_DNA"/>
</dbReference>
<comment type="caution">
    <text evidence="4">The sequence shown here is derived from an EMBL/GenBank/DDBJ whole genome shotgun (WGS) entry which is preliminary data.</text>
</comment>
<dbReference type="Gene3D" id="1.10.3020.10">
    <property type="entry name" value="alpha-amino acid ester hydrolase ( Helical cap domain)"/>
    <property type="match status" value="1"/>
</dbReference>
<evidence type="ECO:0000259" key="3">
    <source>
        <dbReference type="SMART" id="SM00939"/>
    </source>
</evidence>
<comment type="similarity">
    <text evidence="1">Belongs to the AB hydrolase superfamily.</text>
</comment>
<dbReference type="InterPro" id="IPR005674">
    <property type="entry name" value="CocE/Ser_esterase"/>
</dbReference>
<dbReference type="PANTHER" id="PTHR22946">
    <property type="entry name" value="DIENELACTONE HYDROLASE DOMAIN-CONTAINING PROTEIN-RELATED"/>
    <property type="match status" value="1"/>
</dbReference>
<dbReference type="GO" id="GO:0052689">
    <property type="term" value="F:carboxylic ester hydrolase activity"/>
    <property type="evidence" value="ECO:0007669"/>
    <property type="project" value="UniProtKB-ARBA"/>
</dbReference>
<protein>
    <submittedName>
        <fullName evidence="4">CocE/NonD family hydrolase</fullName>
    </submittedName>
</protein>
<dbReference type="Pfam" id="PF08530">
    <property type="entry name" value="PepX_C"/>
    <property type="match status" value="1"/>
</dbReference>
<accession>A0A419HXM3</accession>
<evidence type="ECO:0000256" key="2">
    <source>
        <dbReference type="ARBA" id="ARBA00022801"/>
    </source>
</evidence>
<dbReference type="Gene3D" id="2.60.120.260">
    <property type="entry name" value="Galactose-binding domain-like"/>
    <property type="match status" value="1"/>
</dbReference>
<feature type="domain" description="Xaa-Pro dipeptidyl-peptidase C-terminal" evidence="3">
    <location>
        <begin position="313"/>
        <end position="579"/>
    </location>
</feature>
<dbReference type="Gene3D" id="3.40.50.1820">
    <property type="entry name" value="alpha/beta hydrolase"/>
    <property type="match status" value="1"/>
</dbReference>
<dbReference type="SMART" id="SM00939">
    <property type="entry name" value="PepX_C"/>
    <property type="match status" value="1"/>
</dbReference>
<keyword evidence="5" id="KW-1185">Reference proteome</keyword>
<dbReference type="SUPFAM" id="SSF49785">
    <property type="entry name" value="Galactose-binding domain-like"/>
    <property type="match status" value="1"/>
</dbReference>
<dbReference type="Proteomes" id="UP000285112">
    <property type="component" value="Unassembled WGS sequence"/>
</dbReference>
<dbReference type="InterPro" id="IPR029058">
    <property type="entry name" value="AB_hydrolase_fold"/>
</dbReference>
<name>A0A419HXM3_9PSEU</name>
<sequence length="585" mass="63147">MYKPHIDADVHMTTRDGVTLVGDLYRPADDGHWPVLLHRTPYDRTDPFRVSGIVADPLWLARQGFAVLVQDVRGRFGSGGEFDFITQEYNDSYDAIDWAAAQPWSDGNVGIYGSSYLGMTVLQAVASRNPHLKAAAAMIGTVDMRHTARPGGAFELGFLVTYGLGLALAGLDHSSLNPAEQEHARKLLTEALADRYSIASRLPLTDIAPLDDSRIAPFWTDWLRSPHDPFWDTPNLLTEPERVTIPFLQISGYRDFCAPTQFRLANRLAGNENASLIAGPWTHMSTYTAFSQVGARVLDNAAAGVPTWGPVLAAYFDRHLRGGDGSDYPLAAPYLSGPGQVTYFVGGSNTWAHAPSWPPASTAQEWFLASDGDARTASGDGRLTTTAGDHTGAASDTFTADPHNPFPSHGGAAMFDAGGGAALPEGIQDQRVVDGREDVLVYTSAPLTEDLTIAGQAELVAFVTSTAPDADVCVTLVDVEPDGFAVNVADGVQRARYRDGTDDAWLDPEEPSTVTVTLSDVAHQFSRGHRIRVQVAGFSFPRYSRNLHTRTVPEFATLDEASVAQHTLHHAAAAPSTLRLPVRKS</sequence>
<organism evidence="4 5">
    <name type="scientific">Amycolatopsis panacis</name>
    <dbReference type="NCBI Taxonomy" id="2340917"/>
    <lineage>
        <taxon>Bacteria</taxon>
        <taxon>Bacillati</taxon>
        <taxon>Actinomycetota</taxon>
        <taxon>Actinomycetes</taxon>
        <taxon>Pseudonocardiales</taxon>
        <taxon>Pseudonocardiaceae</taxon>
        <taxon>Amycolatopsis</taxon>
    </lineage>
</organism>
<keyword evidence="2 4" id="KW-0378">Hydrolase</keyword>
<dbReference type="NCBIfam" id="TIGR00976">
    <property type="entry name" value="CocE_NonD"/>
    <property type="match status" value="1"/>
</dbReference>
<dbReference type="InterPro" id="IPR008979">
    <property type="entry name" value="Galactose-bd-like_sf"/>
</dbReference>
<dbReference type="AlphaFoldDB" id="A0A419HXM3"/>
<dbReference type="RefSeq" id="WP_120025407.1">
    <property type="nucleotide sequence ID" value="NZ_QZFV01000105.1"/>
</dbReference>
<gene>
    <name evidence="4" type="ORF">D5S19_22560</name>
</gene>
<dbReference type="PANTHER" id="PTHR22946:SF9">
    <property type="entry name" value="POLYKETIDE TRANSFERASE AF380"/>
    <property type="match status" value="1"/>
</dbReference>
<reference evidence="4 5" key="1">
    <citation type="submission" date="2018-09" db="EMBL/GenBank/DDBJ databases">
        <title>YIM PH 21725 draft genome.</title>
        <authorList>
            <person name="Miao C."/>
        </authorList>
    </citation>
    <scope>NUCLEOTIDE SEQUENCE [LARGE SCALE GENOMIC DNA]</scope>
    <source>
        <strain evidence="5">YIM PH21725</strain>
    </source>
</reference>
<dbReference type="InterPro" id="IPR050261">
    <property type="entry name" value="FrsA_esterase"/>
</dbReference>
<dbReference type="SUPFAM" id="SSF53474">
    <property type="entry name" value="alpha/beta-Hydrolases"/>
    <property type="match status" value="1"/>
</dbReference>
<dbReference type="InterPro" id="IPR013736">
    <property type="entry name" value="Xaa-Pro_dipept_C"/>
</dbReference>